<feature type="region of interest" description="Disordered" evidence="1">
    <location>
        <begin position="1"/>
        <end position="21"/>
    </location>
</feature>
<dbReference type="Proteomes" id="UP000044602">
    <property type="component" value="Unassembled WGS sequence"/>
</dbReference>
<evidence type="ECO:0000313" key="4">
    <source>
        <dbReference type="Proteomes" id="UP000044602"/>
    </source>
</evidence>
<protein>
    <submittedName>
        <fullName evidence="3">Uncharacterized protein</fullName>
    </submittedName>
</protein>
<dbReference type="EMBL" id="CVQI01019890">
    <property type="protein sequence ID" value="CRK27148.1"/>
    <property type="molecule type" value="Genomic_DNA"/>
</dbReference>
<dbReference type="EMBL" id="CVQH01012891">
    <property type="protein sequence ID" value="CRK21532.1"/>
    <property type="molecule type" value="Genomic_DNA"/>
</dbReference>
<dbReference type="AlphaFoldDB" id="A0A0G4LYG9"/>
<keyword evidence="4" id="KW-1185">Reference proteome</keyword>
<evidence type="ECO:0000313" key="3">
    <source>
        <dbReference type="EMBL" id="CRK27148.1"/>
    </source>
</evidence>
<accession>A0A0G4LYG9</accession>
<reference evidence="4 5" key="1">
    <citation type="submission" date="2015-05" db="EMBL/GenBank/DDBJ databases">
        <authorList>
            <person name="Fogelqvist Johan"/>
        </authorList>
    </citation>
    <scope>NUCLEOTIDE SEQUENCE [LARGE SCALE GENOMIC DNA]</scope>
    <source>
        <strain evidence="2">VL1</strain>
        <strain evidence="3">VL2</strain>
    </source>
</reference>
<evidence type="ECO:0000256" key="1">
    <source>
        <dbReference type="SAM" id="MobiDB-lite"/>
    </source>
</evidence>
<evidence type="ECO:0000313" key="2">
    <source>
        <dbReference type="EMBL" id="CRK21532.1"/>
    </source>
</evidence>
<sequence length="178" mass="19836">MMQITSLSPPDFGPAQVPDTDDDTIRATWEDVWENLKMATRIMKRDARPFVDAGKSVGTPDSTFTFSRGVTTRSPKFPELVLFPRGFVVNDTNTIVPSAFAHFKNEPPKEGYDKLEGLSDTDIWVGGGDSWVQSTTDEYKVMKALGLCEDEFASFAKEKLLRRSPRSLLLYAPAGYST</sequence>
<organism evidence="3 5">
    <name type="scientific">Verticillium longisporum</name>
    <name type="common">Verticillium dahliae var. longisporum</name>
    <dbReference type="NCBI Taxonomy" id="100787"/>
    <lineage>
        <taxon>Eukaryota</taxon>
        <taxon>Fungi</taxon>
        <taxon>Dikarya</taxon>
        <taxon>Ascomycota</taxon>
        <taxon>Pezizomycotina</taxon>
        <taxon>Sordariomycetes</taxon>
        <taxon>Hypocreomycetidae</taxon>
        <taxon>Glomerellales</taxon>
        <taxon>Plectosphaerellaceae</taxon>
        <taxon>Verticillium</taxon>
    </lineage>
</organism>
<proteinExistence type="predicted"/>
<name>A0A0G4LYG9_VERLO</name>
<evidence type="ECO:0000313" key="5">
    <source>
        <dbReference type="Proteomes" id="UP000045706"/>
    </source>
</evidence>
<gene>
    <name evidence="2" type="ORF">BN1708_013153</name>
    <name evidence="3" type="ORF">BN1723_013945</name>
</gene>
<dbReference type="Proteomes" id="UP000045706">
    <property type="component" value="Unassembled WGS sequence"/>
</dbReference>